<accession>A0A6H2DNF7</accession>
<sequence>MNESSGVDEASQRGDYNALLAGAIARQALSISARQYVTDTEGLNRQSTLAGTESVSQRIRYFAGKFDDSNRCDRGQVHFTKGHFRPDLVNVHEEGDGARS</sequence>
<dbReference type="Proteomes" id="UP000501600">
    <property type="component" value="Chromosome"/>
</dbReference>
<reference evidence="1 2" key="1">
    <citation type="submission" date="2020-04" db="EMBL/GenBank/DDBJ databases">
        <title>Genome sequence for Sphingorhabdus sp. strain M1.</title>
        <authorList>
            <person name="Park S.-J."/>
        </authorList>
    </citation>
    <scope>NUCLEOTIDE SEQUENCE [LARGE SCALE GENOMIC DNA]</scope>
    <source>
        <strain evidence="1 2">JK6</strain>
    </source>
</reference>
<keyword evidence="2" id="KW-1185">Reference proteome</keyword>
<organism evidence="1 2">
    <name type="scientific">Parasphingorhabdus halotolerans</name>
    <dbReference type="NCBI Taxonomy" id="2725558"/>
    <lineage>
        <taxon>Bacteria</taxon>
        <taxon>Pseudomonadati</taxon>
        <taxon>Pseudomonadota</taxon>
        <taxon>Alphaproteobacteria</taxon>
        <taxon>Sphingomonadales</taxon>
        <taxon>Sphingomonadaceae</taxon>
        <taxon>Parasphingorhabdus</taxon>
    </lineage>
</organism>
<dbReference type="AlphaFoldDB" id="A0A6H2DNF7"/>
<evidence type="ECO:0000313" key="1">
    <source>
        <dbReference type="EMBL" id="QJB69523.1"/>
    </source>
</evidence>
<evidence type="ECO:0000313" key="2">
    <source>
        <dbReference type="Proteomes" id="UP000501600"/>
    </source>
</evidence>
<gene>
    <name evidence="1" type="ORF">HF685_09720</name>
</gene>
<protein>
    <submittedName>
        <fullName evidence="1">Uncharacterized protein</fullName>
    </submittedName>
</protein>
<dbReference type="EMBL" id="CP051217">
    <property type="protein sequence ID" value="QJB69523.1"/>
    <property type="molecule type" value="Genomic_DNA"/>
</dbReference>
<proteinExistence type="predicted"/>
<name>A0A6H2DNF7_9SPHN</name>
<dbReference type="KEGG" id="phao:HF685_09720"/>